<dbReference type="OrthoDB" id="9812949at2"/>
<keyword evidence="1" id="KW-0030">Aminoacyl-tRNA synthetase</keyword>
<dbReference type="GO" id="GO:0004812">
    <property type="term" value="F:aminoacyl-tRNA ligase activity"/>
    <property type="evidence" value="ECO:0007669"/>
    <property type="project" value="UniProtKB-KW"/>
</dbReference>
<gene>
    <name evidence="1" type="ORF">FB559_2587</name>
</gene>
<evidence type="ECO:0000313" key="1">
    <source>
        <dbReference type="EMBL" id="TQL97016.1"/>
    </source>
</evidence>
<dbReference type="InterPro" id="IPR009000">
    <property type="entry name" value="Transl_B-barrel_sf"/>
</dbReference>
<proteinExistence type="predicted"/>
<protein>
    <submittedName>
        <fullName evidence="1">tRNA synthetase class II (A)</fullName>
    </submittedName>
</protein>
<comment type="caution">
    <text evidence="1">The sequence shown here is derived from an EMBL/GenBank/DDBJ whole genome shotgun (WGS) entry which is preliminary data.</text>
</comment>
<dbReference type="AlphaFoldDB" id="A0A543CIU7"/>
<dbReference type="Proteomes" id="UP000316096">
    <property type="component" value="Unassembled WGS sequence"/>
</dbReference>
<dbReference type="Gene3D" id="2.40.30.130">
    <property type="match status" value="1"/>
</dbReference>
<sequence length="132" mass="14782">MLTRRSTSMILGITETDVTVLQDYKDHTGDCVAILDQTVFYPQGRGQPTDLGGLITVTGRSNVRRISFLDDEVIYTGAADSTLPIGDSAYVTANGVLRRRHTLLHSGGHLVPTGHRCITWMFWNYRWPCRPM</sequence>
<keyword evidence="1" id="KW-0436">Ligase</keyword>
<dbReference type="PANTHER" id="PTHR43462:SF2">
    <property type="entry name" value="THREONYL AND ALANYL TRNA SYNTHETASE SECOND ADDITIONAL DOMAIN-CONTAINING PROTEIN"/>
    <property type="match status" value="1"/>
</dbReference>
<keyword evidence="2" id="KW-1185">Reference proteome</keyword>
<organism evidence="1 2">
    <name type="scientific">Actinoallomurus bryophytorum</name>
    <dbReference type="NCBI Taxonomy" id="1490222"/>
    <lineage>
        <taxon>Bacteria</taxon>
        <taxon>Bacillati</taxon>
        <taxon>Actinomycetota</taxon>
        <taxon>Actinomycetes</taxon>
        <taxon>Streptosporangiales</taxon>
        <taxon>Thermomonosporaceae</taxon>
        <taxon>Actinoallomurus</taxon>
    </lineage>
</organism>
<dbReference type="EMBL" id="VFOZ01000001">
    <property type="protein sequence ID" value="TQL97016.1"/>
    <property type="molecule type" value="Genomic_DNA"/>
</dbReference>
<accession>A0A543CIU7</accession>
<name>A0A543CIU7_9ACTN</name>
<dbReference type="SUPFAM" id="SSF50447">
    <property type="entry name" value="Translation proteins"/>
    <property type="match status" value="1"/>
</dbReference>
<dbReference type="InterPro" id="IPR051335">
    <property type="entry name" value="Alanyl-tRNA_Editing_Enzymes"/>
</dbReference>
<dbReference type="PANTHER" id="PTHR43462">
    <property type="entry name" value="ALANYL-TRNA EDITING PROTEIN"/>
    <property type="match status" value="1"/>
</dbReference>
<reference evidence="1 2" key="1">
    <citation type="submission" date="2019-06" db="EMBL/GenBank/DDBJ databases">
        <title>Sequencing the genomes of 1000 actinobacteria strains.</title>
        <authorList>
            <person name="Klenk H.-P."/>
        </authorList>
    </citation>
    <scope>NUCLEOTIDE SEQUENCE [LARGE SCALE GENOMIC DNA]</scope>
    <source>
        <strain evidence="1 2">DSM 102200</strain>
    </source>
</reference>
<evidence type="ECO:0000313" key="2">
    <source>
        <dbReference type="Proteomes" id="UP000316096"/>
    </source>
</evidence>